<accession>A0A074KVW7</accession>
<keyword evidence="2" id="KW-1185">Reference proteome</keyword>
<reference evidence="1 2" key="1">
    <citation type="submission" date="2014-04" db="EMBL/GenBank/DDBJ databases">
        <title>Characterization and application of a salt tolerant electro-active bacterium.</title>
        <authorList>
            <person name="Yang L."/>
            <person name="Wei S."/>
            <person name="Tay Q.X.M."/>
        </authorList>
    </citation>
    <scope>NUCLEOTIDE SEQUENCE [LARGE SCALE GENOMIC DNA]</scope>
    <source>
        <strain evidence="1 2">LY1</strain>
    </source>
</reference>
<dbReference type="Proteomes" id="UP000027821">
    <property type="component" value="Unassembled WGS sequence"/>
</dbReference>
<comment type="caution">
    <text evidence="1">The sequence shown here is derived from an EMBL/GenBank/DDBJ whole genome shotgun (WGS) entry which is preliminary data.</text>
</comment>
<name>A0A074KVW7_9BACT</name>
<gene>
    <name evidence="1" type="ORF">EL17_16840</name>
</gene>
<proteinExistence type="predicted"/>
<dbReference type="STRING" id="1048983.EL17_16840"/>
<organism evidence="1 2">
    <name type="scientific">Anditalea andensis</name>
    <dbReference type="NCBI Taxonomy" id="1048983"/>
    <lineage>
        <taxon>Bacteria</taxon>
        <taxon>Pseudomonadati</taxon>
        <taxon>Bacteroidota</taxon>
        <taxon>Cytophagia</taxon>
        <taxon>Cytophagales</taxon>
        <taxon>Cytophagaceae</taxon>
        <taxon>Anditalea</taxon>
    </lineage>
</organism>
<dbReference type="EMBL" id="JMIH01000024">
    <property type="protein sequence ID" value="KEO72410.1"/>
    <property type="molecule type" value="Genomic_DNA"/>
</dbReference>
<evidence type="ECO:0000313" key="2">
    <source>
        <dbReference type="Proteomes" id="UP000027821"/>
    </source>
</evidence>
<evidence type="ECO:0000313" key="1">
    <source>
        <dbReference type="EMBL" id="KEO72410.1"/>
    </source>
</evidence>
<dbReference type="AlphaFoldDB" id="A0A074KVW7"/>
<protein>
    <submittedName>
        <fullName evidence="1">Uncharacterized protein</fullName>
    </submittedName>
</protein>
<sequence>MTVIYDMEYYRIEINFKPDAVISGIIKRGGFDYQSKSIIQNEWFLILEDGDKFKNSTKPYMVNIFTYGYKSYFYLLNQINQF</sequence>